<name>A0ABS1Q3N9_9ACTN</name>
<evidence type="ECO:0000259" key="2">
    <source>
        <dbReference type="Pfam" id="PF14028"/>
    </source>
</evidence>
<organism evidence="3 4">
    <name type="scientific">Streptomyces endocoffeicus</name>
    <dbReference type="NCBI Taxonomy" id="2898945"/>
    <lineage>
        <taxon>Bacteria</taxon>
        <taxon>Bacillati</taxon>
        <taxon>Actinomycetota</taxon>
        <taxon>Actinomycetes</taxon>
        <taxon>Kitasatosporales</taxon>
        <taxon>Streptomycetaceae</taxon>
        <taxon>Streptomyces</taxon>
    </lineage>
</organism>
<reference evidence="3 4" key="1">
    <citation type="submission" date="2021-01" db="EMBL/GenBank/DDBJ databases">
        <title>WGS of actinomycetes isolated from Thailand.</title>
        <authorList>
            <person name="Thawai C."/>
        </authorList>
    </citation>
    <scope>NUCLEOTIDE SEQUENCE [LARGE SCALE GENOMIC DNA]</scope>
    <source>
        <strain evidence="3 4">CA3R110</strain>
    </source>
</reference>
<dbReference type="RefSeq" id="WP_201856985.1">
    <property type="nucleotide sequence ID" value="NZ_JAERRG010000029.1"/>
</dbReference>
<proteinExistence type="predicted"/>
<evidence type="ECO:0000313" key="3">
    <source>
        <dbReference type="EMBL" id="MBL1119189.1"/>
    </source>
</evidence>
<dbReference type="NCBIfam" id="TIGR03891">
    <property type="entry name" value="thiopep_ocin"/>
    <property type="match status" value="1"/>
</dbReference>
<dbReference type="Pfam" id="PF04738">
    <property type="entry name" value="Lant_dehydr_N"/>
    <property type="match status" value="1"/>
</dbReference>
<gene>
    <name evidence="3" type="ORF">JK364_43525</name>
</gene>
<evidence type="ECO:0000259" key="1">
    <source>
        <dbReference type="Pfam" id="PF04738"/>
    </source>
</evidence>
<sequence>MARIPLLASGANQEDGLFAEGLFLASRSLEQAPNDSHRAAVTRTAYAIRARTRTTPHGVWCAVAAARLEGNRSVLRLGKRHQTVTVPSPQWLLSFADRVLELPGVVPTLALTVNNLVVRRGTRYEVEHPGPDGSGHLGTVRVTQLSEWLLEVCADRTSGSDVIAAVVNRYPGATAEAAQAAVVHMIRTGVLLSDLLPEDLRGDPLGHLLRKVPEPVPEHGLLIRLRRLLGEADQHRPGAAQRLTLLRSARDFTDRLHSVERPITVDTLADADIQLPAAIGVKAAQAAAALWRISHRAPPLRPWTERFTTTYGHHRMVPLLEAIDPAIGIGPPGPDDAIAATAGIGEQRDRVLASLLTDALVHGRCEVELTEAHIEQLDHGTGLPPRSAEIHVRLLPEPGNSSRLMVGHHAAQQAGSAAGRFARWLSQLAPTAKDGKAVVAEIVCRPLTARTAALAVESGFAPYRIPVGCPARDGDLHLDDLAITAVARHLRVWSLTLQRQVVPVLFSRITRGLLPPTAHLLHLLGHVDERPWHTWSWGRGSCFPYTPRVTYRGTILAPQRWILPDGLVTAAAKRSTWCPRLAAWLARTHPPVPEAVVAEESDRQLPLHLRDTDHQEILRRTVLRGARSLTEALGHHDHEPAVEGPHGRHPLELVIALHRRAQPPPARIDPRTALRPRSADTRAHGRDWLSAAIPVSARHQDAVLQQLPPVPAAAGLFWLRYDTPALGPHLRLRYHADPEALNRLQHTLAQWAADLAEQRLSSGHLYYEPYVRETQRYGGPHAIEAAEAVFAADSALVLAALRDLRAEEDRLLLAARSAAAIARTVASPTAARGGLLTPAERRRREQLRDPARFGAIPARLAMVWTARQAALDGYRVSLPTLQTAERCASDLIHMHCNRLLGPYPGHERIARSLATDLLHSHG</sequence>
<protein>
    <submittedName>
        <fullName evidence="3">Lantibiotic dehydratase</fullName>
    </submittedName>
</protein>
<dbReference type="Pfam" id="PF14028">
    <property type="entry name" value="Lant_dehydr_C"/>
    <property type="match status" value="1"/>
</dbReference>
<dbReference type="EMBL" id="JAERRG010000029">
    <property type="protein sequence ID" value="MBL1119189.1"/>
    <property type="molecule type" value="Genomic_DNA"/>
</dbReference>
<dbReference type="InterPro" id="IPR023809">
    <property type="entry name" value="Thiopep_bacteriocin_synth_dom"/>
</dbReference>
<feature type="domain" description="Lantibiotic dehydratase N-terminal" evidence="1">
    <location>
        <begin position="15"/>
        <end position="618"/>
    </location>
</feature>
<accession>A0ABS1Q3N9</accession>
<comment type="caution">
    <text evidence="3">The sequence shown here is derived from an EMBL/GenBank/DDBJ whole genome shotgun (WGS) entry which is preliminary data.</text>
</comment>
<feature type="domain" description="Thiopeptide-type bacteriocin biosynthesis" evidence="2">
    <location>
        <begin position="688"/>
        <end position="914"/>
    </location>
</feature>
<dbReference type="InterPro" id="IPR006827">
    <property type="entry name" value="Lant_deHydtase_N"/>
</dbReference>
<evidence type="ECO:0000313" key="4">
    <source>
        <dbReference type="Proteomes" id="UP000621510"/>
    </source>
</evidence>
<dbReference type="Proteomes" id="UP000621510">
    <property type="component" value="Unassembled WGS sequence"/>
</dbReference>
<keyword evidence="4" id="KW-1185">Reference proteome</keyword>